<protein>
    <recommendedName>
        <fullName evidence="3">DUF4276 family protein</fullName>
    </recommendedName>
</protein>
<accession>A0A017STC6</accession>
<evidence type="ECO:0000313" key="2">
    <source>
        <dbReference type="Proteomes" id="UP000019678"/>
    </source>
</evidence>
<evidence type="ECO:0008006" key="3">
    <source>
        <dbReference type="Google" id="ProtNLM"/>
    </source>
</evidence>
<gene>
    <name evidence="1" type="ORF">CAP_1629</name>
</gene>
<dbReference type="RefSeq" id="WP_044252513.1">
    <property type="nucleotide sequence ID" value="NZ_ASRX01000145.1"/>
</dbReference>
<dbReference type="OrthoDB" id="5512790at2"/>
<evidence type="ECO:0000313" key="1">
    <source>
        <dbReference type="EMBL" id="EYF00017.1"/>
    </source>
</evidence>
<dbReference type="AlphaFoldDB" id="A0A017STC6"/>
<organism evidence="1 2">
    <name type="scientific">Chondromyces apiculatus DSM 436</name>
    <dbReference type="NCBI Taxonomy" id="1192034"/>
    <lineage>
        <taxon>Bacteria</taxon>
        <taxon>Pseudomonadati</taxon>
        <taxon>Myxococcota</taxon>
        <taxon>Polyangia</taxon>
        <taxon>Polyangiales</taxon>
        <taxon>Polyangiaceae</taxon>
        <taxon>Chondromyces</taxon>
    </lineage>
</organism>
<dbReference type="Proteomes" id="UP000019678">
    <property type="component" value="Unassembled WGS sequence"/>
</dbReference>
<comment type="caution">
    <text evidence="1">The sequence shown here is derived from an EMBL/GenBank/DDBJ whole genome shotgun (WGS) entry which is preliminary data.</text>
</comment>
<dbReference type="EMBL" id="ASRX01000145">
    <property type="protein sequence ID" value="EYF00017.1"/>
    <property type="molecule type" value="Genomic_DNA"/>
</dbReference>
<dbReference type="STRING" id="1192034.CAP_1629"/>
<name>A0A017STC6_9BACT</name>
<proteinExistence type="predicted"/>
<keyword evidence="2" id="KW-1185">Reference proteome</keyword>
<reference evidence="1 2" key="1">
    <citation type="submission" date="2013-05" db="EMBL/GenBank/DDBJ databases">
        <title>Genome assembly of Chondromyces apiculatus DSM 436.</title>
        <authorList>
            <person name="Sharma G."/>
            <person name="Khatri I."/>
            <person name="Kaur C."/>
            <person name="Mayilraj S."/>
            <person name="Subramanian S."/>
        </authorList>
    </citation>
    <scope>NUCLEOTIDE SEQUENCE [LARGE SCALE GENOMIC DNA]</scope>
    <source>
        <strain evidence="1 2">DSM 436</strain>
    </source>
</reference>
<sequence>MTPLRIGIICEGTTDAAVLRPVLSTLLAPRDVTFALLQPDHDRLQPRTGPGWQGVRKFLNEAPEILASPLDLIVVHIDADIRIDPEIEPRLLPEPEDDDLEPLCRHVKGWMVAGVPESAVIVIPRERTESWLLAANSRRKHVEAIPNPEQYLPALGSSGKRAKSIPVYEELVKPLLPRLKKPAELRELPELARFTSKVRARVRSL</sequence>